<dbReference type="Proteomes" id="UP001500841">
    <property type="component" value="Unassembled WGS sequence"/>
</dbReference>
<dbReference type="EMBL" id="BAABCV010000006">
    <property type="protein sequence ID" value="GAA4096601.1"/>
    <property type="molecule type" value="Genomic_DNA"/>
</dbReference>
<sequence length="223" mass="26328">MTAKAQNNKTGTFGIATVVLPGDSLHHWGGYAELQGRGDKVFNQYFYYETKTGISYDITKDFVALLGTGRYSTGDNLEHLTKGTEFRLWEQMTINQFLYRIKIEHRYRIEQRWVNGYYRNRFRYRLNMFIPLNNTRIDPKTWFISVFEEVFMNNKVPNFERNRISAALGYQFDKSINVQAGWLNQYNYTPAYAAAKNNIALMFMYRINRKNAVQREHMPSTAD</sequence>
<gene>
    <name evidence="1" type="ORF">GCM10022392_19840</name>
</gene>
<evidence type="ECO:0000313" key="1">
    <source>
        <dbReference type="EMBL" id="GAA4096601.1"/>
    </source>
</evidence>
<accession>A0ABP7WUE8</accession>
<reference evidence="2" key="1">
    <citation type="journal article" date="2019" name="Int. J. Syst. Evol. Microbiol.">
        <title>The Global Catalogue of Microorganisms (GCM) 10K type strain sequencing project: providing services to taxonomists for standard genome sequencing and annotation.</title>
        <authorList>
            <consortium name="The Broad Institute Genomics Platform"/>
            <consortium name="The Broad Institute Genome Sequencing Center for Infectious Disease"/>
            <person name="Wu L."/>
            <person name="Ma J."/>
        </authorList>
    </citation>
    <scope>NUCLEOTIDE SEQUENCE [LARGE SCALE GENOMIC DNA]</scope>
    <source>
        <strain evidence="2">JCM 17085</strain>
    </source>
</reference>
<keyword evidence="2" id="KW-1185">Reference proteome</keyword>
<proteinExistence type="predicted"/>
<comment type="caution">
    <text evidence="1">The sequence shown here is derived from an EMBL/GenBank/DDBJ whole genome shotgun (WGS) entry which is preliminary data.</text>
</comment>
<dbReference type="Pfam" id="PF10677">
    <property type="entry name" value="DUF2490"/>
    <property type="match status" value="1"/>
</dbReference>
<name>A0ABP7WUE8_9SPHI</name>
<dbReference type="InterPro" id="IPR019619">
    <property type="entry name" value="DUF2490"/>
</dbReference>
<protein>
    <recommendedName>
        <fullName evidence="3">DUF2490 domain-containing protein</fullName>
    </recommendedName>
</protein>
<evidence type="ECO:0008006" key="3">
    <source>
        <dbReference type="Google" id="ProtNLM"/>
    </source>
</evidence>
<organism evidence="1 2">
    <name type="scientific">Mucilaginibacter panaciglaebae</name>
    <dbReference type="NCBI Taxonomy" id="502331"/>
    <lineage>
        <taxon>Bacteria</taxon>
        <taxon>Pseudomonadati</taxon>
        <taxon>Bacteroidota</taxon>
        <taxon>Sphingobacteriia</taxon>
        <taxon>Sphingobacteriales</taxon>
        <taxon>Sphingobacteriaceae</taxon>
        <taxon>Mucilaginibacter</taxon>
    </lineage>
</organism>
<evidence type="ECO:0000313" key="2">
    <source>
        <dbReference type="Proteomes" id="UP001500841"/>
    </source>
</evidence>